<dbReference type="EMBL" id="AFAR01000287">
    <property type="protein sequence ID" value="EGF24462.1"/>
    <property type="molecule type" value="Genomic_DNA"/>
</dbReference>
<feature type="active site" description="Charge relay system" evidence="5 6">
    <location>
        <position position="415"/>
    </location>
</feature>
<dbReference type="GO" id="GO:0005615">
    <property type="term" value="C:extracellular space"/>
    <property type="evidence" value="ECO:0007669"/>
    <property type="project" value="TreeGrafter"/>
</dbReference>
<evidence type="ECO:0000256" key="1">
    <source>
        <dbReference type="ARBA" id="ARBA00011073"/>
    </source>
</evidence>
<evidence type="ECO:0000256" key="8">
    <source>
        <dbReference type="SAM" id="MobiDB-lite"/>
    </source>
</evidence>
<dbReference type="PRINTS" id="PR00723">
    <property type="entry name" value="SUBTILISIN"/>
</dbReference>
<dbReference type="InterPro" id="IPR015500">
    <property type="entry name" value="Peptidase_S8_subtilisin-rel"/>
</dbReference>
<dbReference type="SMART" id="SM00089">
    <property type="entry name" value="PKD"/>
    <property type="match status" value="2"/>
</dbReference>
<feature type="domain" description="PKD" evidence="9">
    <location>
        <begin position="492"/>
        <end position="575"/>
    </location>
</feature>
<dbReference type="SUPFAM" id="SSF52743">
    <property type="entry name" value="Subtilisin-like"/>
    <property type="match status" value="1"/>
</dbReference>
<dbReference type="Gene3D" id="3.30.70.80">
    <property type="entry name" value="Peptidase S8 propeptide/proteinase inhibitor I9"/>
    <property type="match status" value="1"/>
</dbReference>
<evidence type="ECO:0000313" key="10">
    <source>
        <dbReference type="EMBL" id="EGF24462.1"/>
    </source>
</evidence>
<dbReference type="Proteomes" id="UP000006222">
    <property type="component" value="Unassembled WGS sequence"/>
</dbReference>
<evidence type="ECO:0000256" key="5">
    <source>
        <dbReference type="PIRSR" id="PIRSR615500-1"/>
    </source>
</evidence>
<dbReference type="InterPro" id="IPR050131">
    <property type="entry name" value="Peptidase_S8_subtilisin-like"/>
</dbReference>
<dbReference type="InterPro" id="IPR023827">
    <property type="entry name" value="Peptidase_S8_Asp-AS"/>
</dbReference>
<keyword evidence="3 6" id="KW-0378">Hydrolase</keyword>
<organism evidence="10 11">
    <name type="scientific">Rhodopirellula baltica WH47</name>
    <dbReference type="NCBI Taxonomy" id="991778"/>
    <lineage>
        <taxon>Bacteria</taxon>
        <taxon>Pseudomonadati</taxon>
        <taxon>Planctomycetota</taxon>
        <taxon>Planctomycetia</taxon>
        <taxon>Pirellulales</taxon>
        <taxon>Pirellulaceae</taxon>
        <taxon>Rhodopirellula</taxon>
    </lineage>
</organism>
<dbReference type="Pfam" id="PF05922">
    <property type="entry name" value="Inhibitor_I9"/>
    <property type="match status" value="1"/>
</dbReference>
<dbReference type="InterPro" id="IPR036852">
    <property type="entry name" value="Peptidase_S8/S53_dom_sf"/>
</dbReference>
<dbReference type="InterPro" id="IPR022409">
    <property type="entry name" value="PKD/Chitinase_dom"/>
</dbReference>
<gene>
    <name evidence="10" type="ORF">RBWH47_04454</name>
</gene>
<feature type="active site" description="Charge relay system" evidence="5 6">
    <location>
        <position position="156"/>
    </location>
</feature>
<comment type="similarity">
    <text evidence="1 6 7">Belongs to the peptidase S8 family.</text>
</comment>
<sequence length="788" mass="83085">MHRLQSANPFQSLSELGKMKNKRRWLIETLEQRVVLDAAGPIDDRHGPAMESVIVTFAPEVANPNAVAKGLVKAHGGQLGHVYENALKGFSAQLPQAARDALARNPRIERVEADLVMQAFAQVTPTGIDRIDADVSLLANIDNVDDRVDVNIAIIDSGIDTSHPDLNVAGGTHFYTVTSGRRQNRGSFQDNNVNDDNGHGTHVAGTAAALDNNIGVVGVAPGANLYGVKVLDASGSGYLSDIIKGIDWVTSTRTDPDPTNDIHVANMSLGGQGVSQAYHQAITNSVSAGVVYVVASGNEYRDILGTDFQFGTFDDTIPAAYPEVAAISAIADTDGMPGGHGPSTQYADYFGNYADDEFADFSNFSNDQGAPNYSSWYDSNNVVDSPGLGIDLMLPGVDIYSTYKDGGYALSSGTSMAAPHAAGLAALYIAANGPAEDAAGVYAIRQAMIDGGKAWTSAEGLQLPSPPTPNPDSPDNHVENLGWAEGGVPNELPIADAGISQSGFEDSAIVFDASASYDPDGGSLTFVWDFGDGQTAQTTSPTISHIYLHGGSFSVSLTVTDDRGGQANDSISANVAEVNDAPVANAGGPYQGYIDAPISFDASASVDFDNVDGTTTNDQELTYTWDFGDGVVVTTTDATVDHSYATIDSFNVSLSINDGFTDSAIAVTSVVVDQEQLETAMYVSSIDFESRRRGRDWRSVVQIRSAQDDSVLAGVTVTVIFAGETFQGTTDSNGLFRTGWIRNLGSETHFADVTDLALANYAWDPLSLDTEEDNGGLLGFPDGTLDLN</sequence>
<dbReference type="SUPFAM" id="SSF54897">
    <property type="entry name" value="Protease propeptides/inhibitors"/>
    <property type="match status" value="1"/>
</dbReference>
<dbReference type="InterPro" id="IPR013783">
    <property type="entry name" value="Ig-like_fold"/>
</dbReference>
<dbReference type="SUPFAM" id="SSF49299">
    <property type="entry name" value="PKD domain"/>
    <property type="match status" value="2"/>
</dbReference>
<dbReference type="AlphaFoldDB" id="F2B0R9"/>
<dbReference type="Pfam" id="PF00082">
    <property type="entry name" value="Peptidase_S8"/>
    <property type="match status" value="1"/>
</dbReference>
<evidence type="ECO:0000256" key="6">
    <source>
        <dbReference type="PROSITE-ProRule" id="PRU01240"/>
    </source>
</evidence>
<evidence type="ECO:0000256" key="3">
    <source>
        <dbReference type="ARBA" id="ARBA00022801"/>
    </source>
</evidence>
<accession>F2B0R9</accession>
<proteinExistence type="inferred from homology"/>
<dbReference type="InterPro" id="IPR000601">
    <property type="entry name" value="PKD_dom"/>
</dbReference>
<dbReference type="PROSITE" id="PS50093">
    <property type="entry name" value="PKD"/>
    <property type="match status" value="2"/>
</dbReference>
<dbReference type="PROSITE" id="PS51892">
    <property type="entry name" value="SUBTILASE"/>
    <property type="match status" value="1"/>
</dbReference>
<dbReference type="InterPro" id="IPR000209">
    <property type="entry name" value="Peptidase_S8/S53_dom"/>
</dbReference>
<dbReference type="InterPro" id="IPR022398">
    <property type="entry name" value="Peptidase_S8_His-AS"/>
</dbReference>
<dbReference type="Pfam" id="PF18911">
    <property type="entry name" value="PKD_4"/>
    <property type="match status" value="2"/>
</dbReference>
<dbReference type="Gene3D" id="3.40.50.200">
    <property type="entry name" value="Peptidase S8/S53 domain"/>
    <property type="match status" value="1"/>
</dbReference>
<dbReference type="InterPro" id="IPR035986">
    <property type="entry name" value="PKD_dom_sf"/>
</dbReference>
<dbReference type="PANTHER" id="PTHR43806">
    <property type="entry name" value="PEPTIDASE S8"/>
    <property type="match status" value="1"/>
</dbReference>
<feature type="region of interest" description="Disordered" evidence="8">
    <location>
        <begin position="458"/>
        <end position="478"/>
    </location>
</feature>
<evidence type="ECO:0000256" key="2">
    <source>
        <dbReference type="ARBA" id="ARBA00022670"/>
    </source>
</evidence>
<evidence type="ECO:0000256" key="7">
    <source>
        <dbReference type="RuleBase" id="RU003355"/>
    </source>
</evidence>
<name>F2B0R9_RHOBT</name>
<dbReference type="PROSITE" id="PS00138">
    <property type="entry name" value="SUBTILASE_SER"/>
    <property type="match status" value="1"/>
</dbReference>
<keyword evidence="2 6" id="KW-0645">Protease</keyword>
<dbReference type="GO" id="GO:0006508">
    <property type="term" value="P:proteolysis"/>
    <property type="evidence" value="ECO:0007669"/>
    <property type="project" value="UniProtKB-KW"/>
</dbReference>
<evidence type="ECO:0000259" key="9">
    <source>
        <dbReference type="PROSITE" id="PS50093"/>
    </source>
</evidence>
<dbReference type="InterPro" id="IPR037045">
    <property type="entry name" value="S8pro/Inhibitor_I9_sf"/>
</dbReference>
<dbReference type="PANTHER" id="PTHR43806:SF11">
    <property type="entry name" value="CEREVISIN-RELATED"/>
    <property type="match status" value="1"/>
</dbReference>
<dbReference type="PROSITE" id="PS00137">
    <property type="entry name" value="SUBTILASE_HIS"/>
    <property type="match status" value="1"/>
</dbReference>
<dbReference type="Gene3D" id="2.60.40.10">
    <property type="entry name" value="Immunoglobulins"/>
    <property type="match status" value="2"/>
</dbReference>
<evidence type="ECO:0000256" key="4">
    <source>
        <dbReference type="ARBA" id="ARBA00022825"/>
    </source>
</evidence>
<feature type="domain" description="PKD" evidence="9">
    <location>
        <begin position="589"/>
        <end position="672"/>
    </location>
</feature>
<dbReference type="InterPro" id="IPR010259">
    <property type="entry name" value="S8pro/Inhibitor_I9"/>
</dbReference>
<dbReference type="PATRIC" id="fig|991778.3.peg.5914"/>
<reference evidence="10 11" key="1">
    <citation type="journal article" date="2013" name="Mar. Genomics">
        <title>Expression of sulfatases in Rhodopirellula baltica and the diversity of sulfatases in the genus Rhodopirellula.</title>
        <authorList>
            <person name="Wegner C.E."/>
            <person name="Richter-Heitmann T."/>
            <person name="Klindworth A."/>
            <person name="Klockow C."/>
            <person name="Richter M."/>
            <person name="Achstetter T."/>
            <person name="Glockner F.O."/>
            <person name="Harder J."/>
        </authorList>
    </citation>
    <scope>NUCLEOTIDE SEQUENCE [LARGE SCALE GENOMIC DNA]</scope>
    <source>
        <strain evidence="10 11">WH47</strain>
    </source>
</reference>
<protein>
    <submittedName>
        <fullName evidence="10">Serine protease</fullName>
    </submittedName>
</protein>
<dbReference type="CDD" id="cd00146">
    <property type="entry name" value="PKD"/>
    <property type="match status" value="2"/>
</dbReference>
<dbReference type="GO" id="GO:0004252">
    <property type="term" value="F:serine-type endopeptidase activity"/>
    <property type="evidence" value="ECO:0007669"/>
    <property type="project" value="UniProtKB-UniRule"/>
</dbReference>
<keyword evidence="4 6" id="KW-0720">Serine protease</keyword>
<feature type="active site" description="Charge relay system" evidence="5 6">
    <location>
        <position position="199"/>
    </location>
</feature>
<dbReference type="PROSITE" id="PS00136">
    <property type="entry name" value="SUBTILASE_ASP"/>
    <property type="match status" value="1"/>
</dbReference>
<comment type="caution">
    <text evidence="10">The sequence shown here is derived from an EMBL/GenBank/DDBJ whole genome shotgun (WGS) entry which is preliminary data.</text>
</comment>
<dbReference type="InterPro" id="IPR023828">
    <property type="entry name" value="Peptidase_S8_Ser-AS"/>
</dbReference>
<evidence type="ECO:0000313" key="11">
    <source>
        <dbReference type="Proteomes" id="UP000006222"/>
    </source>
</evidence>